<comment type="caution">
    <text evidence="2">The sequence shown here is derived from an EMBL/GenBank/DDBJ whole genome shotgun (WGS) entry which is preliminary data.</text>
</comment>
<dbReference type="EMBL" id="BAAASZ010000017">
    <property type="protein sequence ID" value="GAA2436474.1"/>
    <property type="molecule type" value="Genomic_DNA"/>
</dbReference>
<gene>
    <name evidence="2" type="ORF">GCM10010405_19550</name>
</gene>
<evidence type="ECO:0000313" key="3">
    <source>
        <dbReference type="Proteomes" id="UP001501638"/>
    </source>
</evidence>
<feature type="compositionally biased region" description="Basic residues" evidence="1">
    <location>
        <begin position="166"/>
        <end position="176"/>
    </location>
</feature>
<sequence length="193" mass="20981">MWVSYTPARGDPAARGPVPAREADASVRGVDILVLPGRLFPGLRGRAERDAPVRGGGVPGTPRPETPRPDRDSAVRWNPRGPGGTVENGSRTRIDAEEVPSMPEETNTGRAGPARAPRPDEAAGRTSGRPRDPHATDPPPAVGGPRRPTAEPPENHRRGRHPPERRPRRRARRRTSGRIAQAHPRRIPGRIPR</sequence>
<dbReference type="Proteomes" id="UP001501638">
    <property type="component" value="Unassembled WGS sequence"/>
</dbReference>
<feature type="compositionally biased region" description="Basic residues" evidence="1">
    <location>
        <begin position="183"/>
        <end position="193"/>
    </location>
</feature>
<evidence type="ECO:0000313" key="2">
    <source>
        <dbReference type="EMBL" id="GAA2436474.1"/>
    </source>
</evidence>
<feature type="region of interest" description="Disordered" evidence="1">
    <location>
        <begin position="40"/>
        <end position="193"/>
    </location>
</feature>
<feature type="region of interest" description="Disordered" evidence="1">
    <location>
        <begin position="1"/>
        <end position="25"/>
    </location>
</feature>
<accession>A0ABP5WY69</accession>
<keyword evidence="3" id="KW-1185">Reference proteome</keyword>
<reference evidence="3" key="1">
    <citation type="journal article" date="2019" name="Int. J. Syst. Evol. Microbiol.">
        <title>The Global Catalogue of Microorganisms (GCM) 10K type strain sequencing project: providing services to taxonomists for standard genome sequencing and annotation.</title>
        <authorList>
            <consortium name="The Broad Institute Genomics Platform"/>
            <consortium name="The Broad Institute Genome Sequencing Center for Infectious Disease"/>
            <person name="Wu L."/>
            <person name="Ma J."/>
        </authorList>
    </citation>
    <scope>NUCLEOTIDE SEQUENCE [LARGE SCALE GENOMIC DNA]</scope>
    <source>
        <strain evidence="3">JCM 6305</strain>
    </source>
</reference>
<name>A0ABP5WY69_9ACTN</name>
<feature type="compositionally biased region" description="Basic and acidic residues" evidence="1">
    <location>
        <begin position="153"/>
        <end position="165"/>
    </location>
</feature>
<evidence type="ECO:0000256" key="1">
    <source>
        <dbReference type="SAM" id="MobiDB-lite"/>
    </source>
</evidence>
<feature type="compositionally biased region" description="Basic and acidic residues" evidence="1">
    <location>
        <begin position="65"/>
        <end position="74"/>
    </location>
</feature>
<proteinExistence type="predicted"/>
<organism evidence="2 3">
    <name type="scientific">Streptomyces macrosporus</name>
    <dbReference type="NCBI Taxonomy" id="44032"/>
    <lineage>
        <taxon>Bacteria</taxon>
        <taxon>Bacillati</taxon>
        <taxon>Actinomycetota</taxon>
        <taxon>Actinomycetes</taxon>
        <taxon>Kitasatosporales</taxon>
        <taxon>Streptomycetaceae</taxon>
        <taxon>Streptomyces</taxon>
    </lineage>
</organism>
<feature type="compositionally biased region" description="Basic and acidic residues" evidence="1">
    <location>
        <begin position="117"/>
        <end position="135"/>
    </location>
</feature>
<protein>
    <submittedName>
        <fullName evidence="2">Uncharacterized protein</fullName>
    </submittedName>
</protein>